<gene>
    <name evidence="1" type="ORF">EZS28_007194</name>
</gene>
<proteinExistence type="predicted"/>
<organism evidence="1 2">
    <name type="scientific">Streblomastix strix</name>
    <dbReference type="NCBI Taxonomy" id="222440"/>
    <lineage>
        <taxon>Eukaryota</taxon>
        <taxon>Metamonada</taxon>
        <taxon>Preaxostyla</taxon>
        <taxon>Oxymonadida</taxon>
        <taxon>Streblomastigidae</taxon>
        <taxon>Streblomastix</taxon>
    </lineage>
</organism>
<protein>
    <submittedName>
        <fullName evidence="1">Uncharacterized protein</fullName>
    </submittedName>
</protein>
<sequence length="209" mass="22869">MIKDGEVTLLGRTFSPNDISNLLAGGSDRLLSSFGGIEDFASSAFSSKNGAVISLAARLSDFPELYAFIKERYLKPIGKLLQPVPIGDQTLQQQVKNNEDIINNSNEVFELAVPNTLTKLDLSSQLELQSFLVSNDQEPQLIVYGDRITLTASYATINLFPNGYLFKSYPEFARPKAGDKVIALVGTDAPNAYVIYCCIDQNGPYIICS</sequence>
<evidence type="ECO:0000313" key="2">
    <source>
        <dbReference type="Proteomes" id="UP000324800"/>
    </source>
</evidence>
<reference evidence="1 2" key="1">
    <citation type="submission" date="2019-03" db="EMBL/GenBank/DDBJ databases">
        <title>Single cell metagenomics reveals metabolic interactions within the superorganism composed of flagellate Streblomastix strix and complex community of Bacteroidetes bacteria on its surface.</title>
        <authorList>
            <person name="Treitli S.C."/>
            <person name="Kolisko M."/>
            <person name="Husnik F."/>
            <person name="Keeling P."/>
            <person name="Hampl V."/>
        </authorList>
    </citation>
    <scope>NUCLEOTIDE SEQUENCE [LARGE SCALE GENOMIC DNA]</scope>
    <source>
        <strain evidence="1">ST1C</strain>
    </source>
</reference>
<evidence type="ECO:0000313" key="1">
    <source>
        <dbReference type="EMBL" id="KAA6397276.1"/>
    </source>
</evidence>
<dbReference type="EMBL" id="SNRW01001216">
    <property type="protein sequence ID" value="KAA6397276.1"/>
    <property type="molecule type" value="Genomic_DNA"/>
</dbReference>
<comment type="caution">
    <text evidence="1">The sequence shown here is derived from an EMBL/GenBank/DDBJ whole genome shotgun (WGS) entry which is preliminary data.</text>
</comment>
<dbReference type="Proteomes" id="UP000324800">
    <property type="component" value="Unassembled WGS sequence"/>
</dbReference>
<accession>A0A5J4WRT2</accession>
<dbReference type="AlphaFoldDB" id="A0A5J4WRT2"/>
<name>A0A5J4WRT2_9EUKA</name>